<dbReference type="PANTHER" id="PTHR33337:SF40">
    <property type="entry name" value="CENP-V_GFA DOMAIN-CONTAINING PROTEIN-RELATED"/>
    <property type="match status" value="1"/>
</dbReference>
<dbReference type="OrthoDB" id="9807246at2"/>
<sequence>MDHTGGCLCGQIRFEIKKIQRTHLCHCEMCRRATGGPFAVLNWVKTSDLTWTGPSRPVVRRSSPIGSRSFCAGCGTPIALVYDRNSRETAIHAGTLDHPELATPAYNYHNESRLPWVKCGEGLPSRQGDEDW</sequence>
<protein>
    <submittedName>
        <fullName evidence="6">Aldehyde-activating protein</fullName>
    </submittedName>
</protein>
<dbReference type="Proteomes" id="UP000241158">
    <property type="component" value="Unassembled WGS sequence"/>
</dbReference>
<comment type="similarity">
    <text evidence="1">Belongs to the Gfa family.</text>
</comment>
<evidence type="ECO:0000256" key="3">
    <source>
        <dbReference type="ARBA" id="ARBA00022833"/>
    </source>
</evidence>
<dbReference type="RefSeq" id="WP_106719189.1">
    <property type="nucleotide sequence ID" value="NZ_JACHXT010000002.1"/>
</dbReference>
<dbReference type="EMBL" id="PGGN01000006">
    <property type="protein sequence ID" value="PSH55184.1"/>
    <property type="molecule type" value="Genomic_DNA"/>
</dbReference>
<organism evidence="6 7">
    <name type="scientific">Phyllobacterium endophyticum</name>
    <dbReference type="NCBI Taxonomy" id="1149773"/>
    <lineage>
        <taxon>Bacteria</taxon>
        <taxon>Pseudomonadati</taxon>
        <taxon>Pseudomonadota</taxon>
        <taxon>Alphaproteobacteria</taxon>
        <taxon>Hyphomicrobiales</taxon>
        <taxon>Phyllobacteriaceae</taxon>
        <taxon>Phyllobacterium</taxon>
    </lineage>
</organism>
<gene>
    <name evidence="6" type="ORF">CU100_24255</name>
</gene>
<dbReference type="SUPFAM" id="SSF51316">
    <property type="entry name" value="Mss4-like"/>
    <property type="match status" value="1"/>
</dbReference>
<comment type="caution">
    <text evidence="6">The sequence shown here is derived from an EMBL/GenBank/DDBJ whole genome shotgun (WGS) entry which is preliminary data.</text>
</comment>
<accession>A0A2P7ALW6</accession>
<keyword evidence="7" id="KW-1185">Reference proteome</keyword>
<proteinExistence type="inferred from homology"/>
<dbReference type="InterPro" id="IPR011057">
    <property type="entry name" value="Mss4-like_sf"/>
</dbReference>
<dbReference type="GO" id="GO:0016846">
    <property type="term" value="F:carbon-sulfur lyase activity"/>
    <property type="evidence" value="ECO:0007669"/>
    <property type="project" value="InterPro"/>
</dbReference>
<reference evidence="7" key="1">
    <citation type="submission" date="2017-11" db="EMBL/GenBank/DDBJ databases">
        <authorList>
            <person name="Kuznetsova I."/>
            <person name="Sazanova A."/>
            <person name="Chirak E."/>
            <person name="Safronova V."/>
            <person name="Willems A."/>
        </authorList>
    </citation>
    <scope>NUCLEOTIDE SEQUENCE [LARGE SCALE GENOMIC DNA]</scope>
    <source>
        <strain evidence="7">PEPV15</strain>
    </source>
</reference>
<keyword evidence="4" id="KW-0456">Lyase</keyword>
<evidence type="ECO:0000256" key="1">
    <source>
        <dbReference type="ARBA" id="ARBA00005495"/>
    </source>
</evidence>
<feature type="domain" description="CENP-V/GFA" evidence="5">
    <location>
        <begin position="3"/>
        <end position="107"/>
    </location>
</feature>
<evidence type="ECO:0000259" key="5">
    <source>
        <dbReference type="PROSITE" id="PS51891"/>
    </source>
</evidence>
<dbReference type="Gene3D" id="3.90.1590.10">
    <property type="entry name" value="glutathione-dependent formaldehyde- activating enzyme (gfa)"/>
    <property type="match status" value="1"/>
</dbReference>
<dbReference type="PANTHER" id="PTHR33337">
    <property type="entry name" value="GFA DOMAIN-CONTAINING PROTEIN"/>
    <property type="match status" value="1"/>
</dbReference>
<dbReference type="Pfam" id="PF04828">
    <property type="entry name" value="GFA"/>
    <property type="match status" value="1"/>
</dbReference>
<evidence type="ECO:0000256" key="4">
    <source>
        <dbReference type="ARBA" id="ARBA00023239"/>
    </source>
</evidence>
<name>A0A2P7ALW6_9HYPH</name>
<dbReference type="AlphaFoldDB" id="A0A2P7ALW6"/>
<dbReference type="InterPro" id="IPR006913">
    <property type="entry name" value="CENP-V/GFA"/>
</dbReference>
<dbReference type="PROSITE" id="PS51891">
    <property type="entry name" value="CENP_V_GFA"/>
    <property type="match status" value="1"/>
</dbReference>
<evidence type="ECO:0000256" key="2">
    <source>
        <dbReference type="ARBA" id="ARBA00022723"/>
    </source>
</evidence>
<evidence type="ECO:0000313" key="6">
    <source>
        <dbReference type="EMBL" id="PSH55184.1"/>
    </source>
</evidence>
<dbReference type="GO" id="GO:0046872">
    <property type="term" value="F:metal ion binding"/>
    <property type="evidence" value="ECO:0007669"/>
    <property type="project" value="UniProtKB-KW"/>
</dbReference>
<evidence type="ECO:0000313" key="7">
    <source>
        <dbReference type="Proteomes" id="UP000241158"/>
    </source>
</evidence>
<keyword evidence="2" id="KW-0479">Metal-binding</keyword>
<keyword evidence="3" id="KW-0862">Zinc</keyword>